<organism evidence="2 5">
    <name type="scientific">Pseudoalteromonas lipolytica</name>
    <dbReference type="NCBI Taxonomy" id="570156"/>
    <lineage>
        <taxon>Bacteria</taxon>
        <taxon>Pseudomonadati</taxon>
        <taxon>Pseudomonadota</taxon>
        <taxon>Gammaproteobacteria</taxon>
        <taxon>Alteromonadales</taxon>
        <taxon>Pseudoalteromonadaceae</taxon>
        <taxon>Pseudoalteromonas</taxon>
    </lineage>
</organism>
<dbReference type="Proteomes" id="UP000264605">
    <property type="component" value="Plasmid unnamed1"/>
</dbReference>
<reference evidence="2 5" key="2">
    <citation type="submission" date="2018-08" db="EMBL/GenBank/DDBJ databases">
        <title>Draft genome sequence of Pseudoalteromonas donghaensis HJ51.</title>
        <authorList>
            <person name="Oh J."/>
            <person name="Roh D."/>
        </authorList>
    </citation>
    <scope>NUCLEOTIDE SEQUENCE [LARGE SCALE GENOMIC DNA]</scope>
    <source>
        <strain evidence="2 5">HJ51</strain>
        <plasmid evidence="2 5">unnamed1</plasmid>
    </source>
</reference>
<evidence type="ECO:0000313" key="2">
    <source>
        <dbReference type="EMBL" id="AXV67348.1"/>
    </source>
</evidence>
<geneLocation type="plasmid" evidence="2 5">
    <name>unnamed1</name>
</geneLocation>
<evidence type="ECO:0000259" key="1">
    <source>
        <dbReference type="Pfam" id="PF03992"/>
    </source>
</evidence>
<evidence type="ECO:0000313" key="3">
    <source>
        <dbReference type="EMBL" id="SFT39366.1"/>
    </source>
</evidence>
<dbReference type="Proteomes" id="UP000183805">
    <property type="component" value="Unassembled WGS sequence"/>
</dbReference>
<feature type="domain" description="ABM" evidence="1">
    <location>
        <begin position="1"/>
        <end position="73"/>
    </location>
</feature>
<keyword evidence="4" id="KW-1185">Reference proteome</keyword>
<protein>
    <submittedName>
        <fullName evidence="2">Antibiotic biosynthesis monooxygenase</fullName>
    </submittedName>
    <submittedName>
        <fullName evidence="3">Quinol monooxygenase YgiN</fullName>
    </submittedName>
</protein>
<dbReference type="SUPFAM" id="SSF54909">
    <property type="entry name" value="Dimeric alpha+beta barrel"/>
    <property type="match status" value="1"/>
</dbReference>
<keyword evidence="2" id="KW-0560">Oxidoreductase</keyword>
<dbReference type="AlphaFoldDB" id="A0AAD0S461"/>
<name>A0AAD0S461_9GAMM</name>
<proteinExistence type="predicted"/>
<dbReference type="Pfam" id="PF03992">
    <property type="entry name" value="ABM"/>
    <property type="match status" value="1"/>
</dbReference>
<keyword evidence="2" id="KW-0614">Plasmid</keyword>
<dbReference type="EMBL" id="FPAZ01000002">
    <property type="protein sequence ID" value="SFT39366.1"/>
    <property type="molecule type" value="Genomic_DNA"/>
</dbReference>
<gene>
    <name evidence="2" type="ORF">D0907_18745</name>
    <name evidence="3" type="ORF">SAMN04487854_102126</name>
</gene>
<keyword evidence="2" id="KW-0503">Monooxygenase</keyword>
<accession>A0AAD0S461</accession>
<dbReference type="GO" id="GO:0004497">
    <property type="term" value="F:monooxygenase activity"/>
    <property type="evidence" value="ECO:0007669"/>
    <property type="project" value="UniProtKB-KW"/>
</dbReference>
<dbReference type="InterPro" id="IPR011008">
    <property type="entry name" value="Dimeric_a/b-barrel"/>
</dbReference>
<sequence length="95" mass="10684">MINIVAKITPKAALFEECKGRLQCILAATRAEPGCNRFELFASKEQRCLFLVEQFVSQAALDAHYAQPYTKAVFAFYENALAEPVEVEKVEEVIN</sequence>
<dbReference type="GeneID" id="99507526"/>
<reference evidence="3 4" key="1">
    <citation type="submission" date="2016-10" db="EMBL/GenBank/DDBJ databases">
        <authorList>
            <person name="Varghese N."/>
            <person name="Submissions S."/>
        </authorList>
    </citation>
    <scope>NUCLEOTIDE SEQUENCE [LARGE SCALE GENOMIC DNA]</scope>
    <source>
        <strain evidence="3 4">CGMCC 1.8499</strain>
    </source>
</reference>
<dbReference type="InterPro" id="IPR007138">
    <property type="entry name" value="ABM_dom"/>
</dbReference>
<dbReference type="RefSeq" id="WP_036972494.1">
    <property type="nucleotide sequence ID" value="NZ_CP032091.1"/>
</dbReference>
<dbReference type="Gene3D" id="3.30.70.100">
    <property type="match status" value="1"/>
</dbReference>
<evidence type="ECO:0000313" key="5">
    <source>
        <dbReference type="Proteomes" id="UP000264605"/>
    </source>
</evidence>
<dbReference type="KEGG" id="pdj:D0907_18745"/>
<dbReference type="EMBL" id="CP032091">
    <property type="protein sequence ID" value="AXV67348.1"/>
    <property type="molecule type" value="Genomic_DNA"/>
</dbReference>
<evidence type="ECO:0000313" key="4">
    <source>
        <dbReference type="Proteomes" id="UP000183805"/>
    </source>
</evidence>